<dbReference type="OrthoDB" id="2190459at2"/>
<reference evidence="2" key="1">
    <citation type="journal article" date="2013" name="Genome Announc.">
        <title>Draft Genome Sequence of D-Branched-Chain Amino Acid Producer Lactobacillus otakiensis JCM 15040T, Isolated from a Traditional Japanese Pickle.</title>
        <authorList>
            <person name="Doi K."/>
            <person name="Mori K."/>
            <person name="Mutaguchi Y."/>
            <person name="Tashiro K."/>
            <person name="Fujino Y."/>
            <person name="Ohmori T."/>
            <person name="Kuhara S."/>
            <person name="Ohshima T."/>
        </authorList>
    </citation>
    <scope>NUCLEOTIDE SEQUENCE [LARGE SCALE GENOMIC DNA]</scope>
    <source>
        <strain evidence="2">JCM 15040</strain>
    </source>
</reference>
<dbReference type="EMBL" id="BASH01000006">
    <property type="protein sequence ID" value="GAD17344.1"/>
    <property type="molecule type" value="Genomic_DNA"/>
</dbReference>
<accession>S4NEI0</accession>
<dbReference type="STRING" id="1423780.FD05_GL000158"/>
<gene>
    <name evidence="1" type="ORF">LOT_1882</name>
</gene>
<dbReference type="SUPFAM" id="SSF55961">
    <property type="entry name" value="Bet v1-like"/>
    <property type="match status" value="1"/>
</dbReference>
<evidence type="ECO:0000313" key="2">
    <source>
        <dbReference type="Proteomes" id="UP000016361"/>
    </source>
</evidence>
<evidence type="ECO:0000313" key="1">
    <source>
        <dbReference type="EMBL" id="GAD17344.1"/>
    </source>
</evidence>
<dbReference type="eggNOG" id="ENOG5034BQY">
    <property type="taxonomic scope" value="Bacteria"/>
</dbReference>
<keyword evidence="2" id="KW-1185">Reference proteome</keyword>
<dbReference type="InterPro" id="IPR023393">
    <property type="entry name" value="START-like_dom_sf"/>
</dbReference>
<organism evidence="1 2">
    <name type="scientific">Lentilactobacillus otakiensis DSM 19908 = JCM 15040</name>
    <dbReference type="NCBI Taxonomy" id="1423780"/>
    <lineage>
        <taxon>Bacteria</taxon>
        <taxon>Bacillati</taxon>
        <taxon>Bacillota</taxon>
        <taxon>Bacilli</taxon>
        <taxon>Lactobacillales</taxon>
        <taxon>Lactobacillaceae</taxon>
        <taxon>Lentilactobacillus</taxon>
    </lineage>
</organism>
<dbReference type="Gene3D" id="3.30.530.20">
    <property type="match status" value="1"/>
</dbReference>
<dbReference type="PATRIC" id="fig|1423780.4.peg.157"/>
<dbReference type="GeneID" id="301047453"/>
<dbReference type="Proteomes" id="UP000016361">
    <property type="component" value="Unassembled WGS sequence"/>
</dbReference>
<sequence>MKNQIFINFIDVHANVQNVRKVIANPGELLKWVPEISSIDSDQSLFTVHRAKGALNHFETIQVENKGDKIIYRSTKGRLEYDLEFQIESGDSLTQVMETLFVDTEHTKIPIKLLAPIAKHAFSENLSNLGRIIESQTVK</sequence>
<evidence type="ECO:0008006" key="3">
    <source>
        <dbReference type="Google" id="ProtNLM"/>
    </source>
</evidence>
<proteinExistence type="predicted"/>
<comment type="caution">
    <text evidence="1">The sequence shown here is derived from an EMBL/GenBank/DDBJ whole genome shotgun (WGS) entry which is preliminary data.</text>
</comment>
<dbReference type="AlphaFoldDB" id="S4NEI0"/>
<dbReference type="RefSeq" id="WP_020281784.1">
    <property type="nucleotide sequence ID" value="NZ_AZED01000008.1"/>
</dbReference>
<protein>
    <recommendedName>
        <fullName evidence="3">Polyketide cyclase/dehydrase</fullName>
    </recommendedName>
</protein>
<name>S4NEI0_9LACO</name>